<comment type="function">
    <text evidence="6">Putative transcription activator involved in regulating light control of development.</text>
</comment>
<evidence type="ECO:0000256" key="6">
    <source>
        <dbReference type="RuleBase" id="RU367018"/>
    </source>
</evidence>
<gene>
    <name evidence="9" type="ORF">H0E87_011727</name>
</gene>
<dbReference type="AlphaFoldDB" id="A0A8T2YGK5"/>
<keyword evidence="6" id="KW-0539">Nucleus</keyword>
<evidence type="ECO:0000313" key="9">
    <source>
        <dbReference type="EMBL" id="KAH8504177.1"/>
    </source>
</evidence>
<proteinExistence type="inferred from homology"/>
<keyword evidence="10" id="KW-1185">Reference proteome</keyword>
<dbReference type="Pfam" id="PF03101">
    <property type="entry name" value="FAR1"/>
    <property type="match status" value="1"/>
</dbReference>
<dbReference type="InterPro" id="IPR031052">
    <property type="entry name" value="FHY3/FAR1"/>
</dbReference>
<evidence type="ECO:0000259" key="8">
    <source>
        <dbReference type="PROSITE" id="PS50966"/>
    </source>
</evidence>
<evidence type="ECO:0000256" key="4">
    <source>
        <dbReference type="ARBA" id="ARBA00022833"/>
    </source>
</evidence>
<dbReference type="PANTHER" id="PTHR31669">
    <property type="entry name" value="PROTEIN FAR1-RELATED SEQUENCE 10-RELATED"/>
    <property type="match status" value="1"/>
</dbReference>
<feature type="region of interest" description="Disordered" evidence="7">
    <location>
        <begin position="15"/>
        <end position="49"/>
    </location>
</feature>
<organism evidence="9 10">
    <name type="scientific">Populus deltoides</name>
    <name type="common">Eastern poplar</name>
    <name type="synonym">Eastern cottonwood</name>
    <dbReference type="NCBI Taxonomy" id="3696"/>
    <lineage>
        <taxon>Eukaryota</taxon>
        <taxon>Viridiplantae</taxon>
        <taxon>Streptophyta</taxon>
        <taxon>Embryophyta</taxon>
        <taxon>Tracheophyta</taxon>
        <taxon>Spermatophyta</taxon>
        <taxon>Magnoliopsida</taxon>
        <taxon>eudicotyledons</taxon>
        <taxon>Gunneridae</taxon>
        <taxon>Pentapetalae</taxon>
        <taxon>rosids</taxon>
        <taxon>fabids</taxon>
        <taxon>Malpighiales</taxon>
        <taxon>Salicaceae</taxon>
        <taxon>Saliceae</taxon>
        <taxon>Populus</taxon>
    </lineage>
</organism>
<comment type="subcellular location">
    <subcellularLocation>
        <location evidence="6">Nucleus</location>
    </subcellularLocation>
</comment>
<evidence type="ECO:0000256" key="3">
    <source>
        <dbReference type="ARBA" id="ARBA00022771"/>
    </source>
</evidence>
<dbReference type="InterPro" id="IPR004330">
    <property type="entry name" value="FAR1_DNA_bnd_dom"/>
</dbReference>
<evidence type="ECO:0000256" key="7">
    <source>
        <dbReference type="SAM" id="MobiDB-lite"/>
    </source>
</evidence>
<reference evidence="9" key="1">
    <citation type="journal article" date="2021" name="J. Hered.">
        <title>Genome Assembly of Salicaceae Populus deltoides (Eastern Cottonwood) I-69 Based on Nanopore Sequencing and Hi-C Technologies.</title>
        <authorList>
            <person name="Bai S."/>
            <person name="Wu H."/>
            <person name="Zhang J."/>
            <person name="Pan Z."/>
            <person name="Zhao W."/>
            <person name="Li Z."/>
            <person name="Tong C."/>
        </authorList>
    </citation>
    <scope>NUCLEOTIDE SEQUENCE</scope>
    <source>
        <tissue evidence="9">Leaf</tissue>
    </source>
</reference>
<keyword evidence="3 5" id="KW-0863">Zinc-finger</keyword>
<dbReference type="GO" id="GO:0008270">
    <property type="term" value="F:zinc ion binding"/>
    <property type="evidence" value="ECO:0007669"/>
    <property type="project" value="UniProtKB-UniRule"/>
</dbReference>
<comment type="caution">
    <text evidence="9">The sequence shown here is derived from an EMBL/GenBank/DDBJ whole genome shotgun (WGS) entry which is preliminary data.</text>
</comment>
<dbReference type="Proteomes" id="UP000807159">
    <property type="component" value="Chromosome 6"/>
</dbReference>
<evidence type="ECO:0000256" key="1">
    <source>
        <dbReference type="ARBA" id="ARBA00005889"/>
    </source>
</evidence>
<name>A0A8T2YGK5_POPDE</name>
<dbReference type="PROSITE" id="PS50966">
    <property type="entry name" value="ZF_SWIM"/>
    <property type="match status" value="1"/>
</dbReference>
<evidence type="ECO:0000313" key="10">
    <source>
        <dbReference type="Proteomes" id="UP000807159"/>
    </source>
</evidence>
<feature type="domain" description="SWIM-type" evidence="8">
    <location>
        <begin position="183"/>
        <end position="219"/>
    </location>
</feature>
<keyword evidence="2 6" id="KW-0479">Metal-binding</keyword>
<protein>
    <recommendedName>
        <fullName evidence="6">Protein FAR1-RELATED SEQUENCE</fullName>
    </recommendedName>
</protein>
<dbReference type="SMART" id="SM00575">
    <property type="entry name" value="ZnF_PMZ"/>
    <property type="match status" value="1"/>
</dbReference>
<sequence length="301" mass="34646">MEEVCLNSEPVFDEGDDYEVEGDSSAVGCDDETGFKKKSEANNPRPETRTGCPAMVVIRLVDSKRWRIVDVELEHNHPVNPQIKRFYKSHKRMILAAKKAQPPPEPVTEVHTIRLHRRALMNTGCNVYLNVDERGHVDHVDHFKHLELKEGDALALRVNGQIATYIVKERVEVAGSEKEVRHFEVLYDTSQADIRCICSLFNYKGYLCRHALNVLNYNGVEEVPSRYILPRWGKDYKRRGLLDHNPGDVDVDNPIYWHNLLYRYAIPVVEVGAESSDHYKIALQELEELLNKFNLAEDNLV</sequence>
<dbReference type="Pfam" id="PF04434">
    <property type="entry name" value="SWIM"/>
    <property type="match status" value="1"/>
</dbReference>
<dbReference type="PANTHER" id="PTHR31669:SF88">
    <property type="entry name" value="PROTEIN FAR1-RELATED SEQUENCE"/>
    <property type="match status" value="1"/>
</dbReference>
<dbReference type="GO" id="GO:0005634">
    <property type="term" value="C:nucleus"/>
    <property type="evidence" value="ECO:0007669"/>
    <property type="project" value="UniProtKB-SubCell"/>
</dbReference>
<evidence type="ECO:0000256" key="5">
    <source>
        <dbReference type="PROSITE-ProRule" id="PRU00325"/>
    </source>
</evidence>
<accession>A0A8T2YGK5</accession>
<comment type="similarity">
    <text evidence="1 6">Belongs to the FHY3/FAR1 family.</text>
</comment>
<dbReference type="InterPro" id="IPR007527">
    <property type="entry name" value="Znf_SWIM"/>
</dbReference>
<dbReference type="InterPro" id="IPR006564">
    <property type="entry name" value="Znf_PMZ"/>
</dbReference>
<evidence type="ECO:0000256" key="2">
    <source>
        <dbReference type="ARBA" id="ARBA00022723"/>
    </source>
</evidence>
<keyword evidence="4 6" id="KW-0862">Zinc</keyword>
<dbReference type="GO" id="GO:0006355">
    <property type="term" value="P:regulation of DNA-templated transcription"/>
    <property type="evidence" value="ECO:0007669"/>
    <property type="project" value="UniProtKB-UniRule"/>
</dbReference>
<dbReference type="EMBL" id="JACEGQ020000006">
    <property type="protein sequence ID" value="KAH8504177.1"/>
    <property type="molecule type" value="Genomic_DNA"/>
</dbReference>